<name>A0A9N9D8U2_9GLOM</name>
<keyword evidence="2" id="KW-1185">Reference proteome</keyword>
<organism evidence="1 2">
    <name type="scientific">Funneliformis caledonium</name>
    <dbReference type="NCBI Taxonomy" id="1117310"/>
    <lineage>
        <taxon>Eukaryota</taxon>
        <taxon>Fungi</taxon>
        <taxon>Fungi incertae sedis</taxon>
        <taxon>Mucoromycota</taxon>
        <taxon>Glomeromycotina</taxon>
        <taxon>Glomeromycetes</taxon>
        <taxon>Glomerales</taxon>
        <taxon>Glomeraceae</taxon>
        <taxon>Funneliformis</taxon>
    </lineage>
</organism>
<reference evidence="1" key="1">
    <citation type="submission" date="2021-06" db="EMBL/GenBank/DDBJ databases">
        <authorList>
            <person name="Kallberg Y."/>
            <person name="Tangrot J."/>
            <person name="Rosling A."/>
        </authorList>
    </citation>
    <scope>NUCLEOTIDE SEQUENCE</scope>
    <source>
        <strain evidence="1">UK204</strain>
    </source>
</reference>
<proteinExistence type="predicted"/>
<dbReference type="EMBL" id="CAJVPQ010003518">
    <property type="protein sequence ID" value="CAG8630229.1"/>
    <property type="molecule type" value="Genomic_DNA"/>
</dbReference>
<protein>
    <submittedName>
        <fullName evidence="1">11867_t:CDS:1</fullName>
    </submittedName>
</protein>
<comment type="caution">
    <text evidence="1">The sequence shown here is derived from an EMBL/GenBank/DDBJ whole genome shotgun (WGS) entry which is preliminary data.</text>
</comment>
<dbReference type="AlphaFoldDB" id="A0A9N9D8U2"/>
<accession>A0A9N9D8U2</accession>
<evidence type="ECO:0000313" key="2">
    <source>
        <dbReference type="Proteomes" id="UP000789570"/>
    </source>
</evidence>
<gene>
    <name evidence="1" type="ORF">FCALED_LOCUS10027</name>
</gene>
<dbReference type="Proteomes" id="UP000789570">
    <property type="component" value="Unassembled WGS sequence"/>
</dbReference>
<sequence>MPRDFILTTALDKNNNDKCSGSESFRDESSKQEKHIAIMLVTLADVGEGYLLSPNKLKLAKKKSKVIWDIDLMRESTNDEGTRDDNKSTESKKCRHLWGNCEMLHWWALTDG</sequence>
<evidence type="ECO:0000313" key="1">
    <source>
        <dbReference type="EMBL" id="CAG8630229.1"/>
    </source>
</evidence>